<evidence type="ECO:0000256" key="3">
    <source>
        <dbReference type="PROSITE-ProRule" id="PRU00221"/>
    </source>
</evidence>
<evidence type="ECO:0000256" key="2">
    <source>
        <dbReference type="ARBA" id="ARBA00022737"/>
    </source>
</evidence>
<dbReference type="Proteomes" id="UP000629098">
    <property type="component" value="Unassembled WGS sequence"/>
</dbReference>
<dbReference type="InterPro" id="IPR001680">
    <property type="entry name" value="WD40_rpt"/>
</dbReference>
<name>A0A8J6XD12_9CYAN</name>
<dbReference type="AlphaFoldDB" id="A0A8J6XD12"/>
<dbReference type="PANTHER" id="PTHR22847:SF637">
    <property type="entry name" value="WD REPEAT DOMAIN 5B"/>
    <property type="match status" value="1"/>
</dbReference>
<dbReference type="PROSITE" id="PS50294">
    <property type="entry name" value="WD_REPEATS_REGION"/>
    <property type="match status" value="1"/>
</dbReference>
<comment type="caution">
    <text evidence="4">The sequence shown here is derived from an EMBL/GenBank/DDBJ whole genome shotgun (WGS) entry which is preliminary data.</text>
</comment>
<dbReference type="InterPro" id="IPR015943">
    <property type="entry name" value="WD40/YVTN_repeat-like_dom_sf"/>
</dbReference>
<evidence type="ECO:0000256" key="1">
    <source>
        <dbReference type="ARBA" id="ARBA00022574"/>
    </source>
</evidence>
<dbReference type="EMBL" id="JACXAE010000046">
    <property type="protein sequence ID" value="MBD2772854.1"/>
    <property type="molecule type" value="Genomic_DNA"/>
</dbReference>
<dbReference type="Pfam" id="PF00400">
    <property type="entry name" value="WD40"/>
    <property type="match status" value="1"/>
</dbReference>
<evidence type="ECO:0000313" key="4">
    <source>
        <dbReference type="EMBL" id="MBD2772854.1"/>
    </source>
</evidence>
<sequence length="112" mass="12631">MHLISWLVTPTIIPITVTGSSDATIKFWNRDGQLLTTLEEHKDRVMLVSFSPDGNSLASTSVDGAVKLWNLKDLKLTSELNVLLKKSCDWVRDYTNTNQKLEPRDRTLCDGI</sequence>
<accession>A0A8J6XD12</accession>
<keyword evidence="2" id="KW-0677">Repeat</keyword>
<gene>
    <name evidence="4" type="ORF">ICL16_12415</name>
</gene>
<evidence type="ECO:0000313" key="5">
    <source>
        <dbReference type="Proteomes" id="UP000629098"/>
    </source>
</evidence>
<protein>
    <submittedName>
        <fullName evidence="4">Uncharacterized protein</fullName>
    </submittedName>
</protein>
<dbReference type="SUPFAM" id="SSF50978">
    <property type="entry name" value="WD40 repeat-like"/>
    <property type="match status" value="1"/>
</dbReference>
<dbReference type="InterPro" id="IPR036322">
    <property type="entry name" value="WD40_repeat_dom_sf"/>
</dbReference>
<dbReference type="PANTHER" id="PTHR22847">
    <property type="entry name" value="WD40 REPEAT PROTEIN"/>
    <property type="match status" value="1"/>
</dbReference>
<feature type="repeat" description="WD" evidence="3">
    <location>
        <begin position="38"/>
        <end position="79"/>
    </location>
</feature>
<dbReference type="SMART" id="SM00320">
    <property type="entry name" value="WD40"/>
    <property type="match status" value="1"/>
</dbReference>
<reference evidence="4" key="1">
    <citation type="submission" date="2020-09" db="EMBL/GenBank/DDBJ databases">
        <title>Iningainema tapete sp. nov. (Scytonemataceae, Cyanobacteria) from greenhouses in central Florida (USA) produces two types of nodularin with biosynthetic potential for microcystin-LR and anabaenopeptins.</title>
        <authorList>
            <person name="Berthold D.E."/>
            <person name="Lefler F.W."/>
            <person name="Huang I.-S."/>
            <person name="Abdulla H."/>
            <person name="Zimba P.V."/>
            <person name="Laughinghouse H.D. IV."/>
        </authorList>
    </citation>
    <scope>NUCLEOTIDE SEQUENCE</scope>
    <source>
        <strain evidence="4">BLCCT55</strain>
    </source>
</reference>
<dbReference type="Gene3D" id="2.130.10.10">
    <property type="entry name" value="YVTN repeat-like/Quinoprotein amine dehydrogenase"/>
    <property type="match status" value="1"/>
</dbReference>
<proteinExistence type="predicted"/>
<keyword evidence="5" id="KW-1185">Reference proteome</keyword>
<dbReference type="PROSITE" id="PS00678">
    <property type="entry name" value="WD_REPEATS_1"/>
    <property type="match status" value="1"/>
</dbReference>
<dbReference type="PROSITE" id="PS50082">
    <property type="entry name" value="WD_REPEATS_2"/>
    <property type="match status" value="1"/>
</dbReference>
<dbReference type="RefSeq" id="WP_190827939.1">
    <property type="nucleotide sequence ID" value="NZ_CAWPPI010000046.1"/>
</dbReference>
<keyword evidence="1 3" id="KW-0853">WD repeat</keyword>
<dbReference type="InterPro" id="IPR019775">
    <property type="entry name" value="WD40_repeat_CS"/>
</dbReference>
<organism evidence="4 5">
    <name type="scientific">Iningainema tapete BLCC-T55</name>
    <dbReference type="NCBI Taxonomy" id="2748662"/>
    <lineage>
        <taxon>Bacteria</taxon>
        <taxon>Bacillati</taxon>
        <taxon>Cyanobacteriota</taxon>
        <taxon>Cyanophyceae</taxon>
        <taxon>Nostocales</taxon>
        <taxon>Scytonemataceae</taxon>
        <taxon>Iningainema tapete</taxon>
    </lineage>
</organism>